<reference evidence="1 2" key="1">
    <citation type="submission" date="2018-08" db="EMBL/GenBank/DDBJ databases">
        <title>A genome reference for cultivated species of the human gut microbiota.</title>
        <authorList>
            <person name="Zou Y."/>
            <person name="Xue W."/>
            <person name="Luo G."/>
        </authorList>
    </citation>
    <scope>NUCLEOTIDE SEQUENCE [LARGE SCALE GENOMIC DNA]</scope>
    <source>
        <strain evidence="1 2">AM09-18</strain>
    </source>
</reference>
<accession>A0A415DNG2</accession>
<dbReference type="Proteomes" id="UP000283958">
    <property type="component" value="Unassembled WGS sequence"/>
</dbReference>
<gene>
    <name evidence="1" type="ORF">DW105_03180</name>
</gene>
<evidence type="ECO:0000313" key="1">
    <source>
        <dbReference type="EMBL" id="RHJ79800.1"/>
    </source>
</evidence>
<dbReference type="RefSeq" id="WP_118327525.1">
    <property type="nucleotide sequence ID" value="NZ_QRMN01000005.1"/>
</dbReference>
<organism evidence="1 2">
    <name type="scientific">Phocaeicola vulgatus</name>
    <name type="common">Bacteroides vulgatus</name>
    <dbReference type="NCBI Taxonomy" id="821"/>
    <lineage>
        <taxon>Bacteria</taxon>
        <taxon>Pseudomonadati</taxon>
        <taxon>Bacteroidota</taxon>
        <taxon>Bacteroidia</taxon>
        <taxon>Bacteroidales</taxon>
        <taxon>Bacteroidaceae</taxon>
        <taxon>Phocaeicola</taxon>
    </lineage>
</organism>
<name>A0A415DNG2_PHOVU</name>
<proteinExistence type="predicted"/>
<sequence>MKTNTIYIIYTLVDCGECVSDCHTLYSTLEKAKAAMEVEIQECMKNFRHGEVKHDFERLYEFMNEDGQGFTVGIDEQIPQ</sequence>
<dbReference type="AlphaFoldDB" id="A0A415DNG2"/>
<dbReference type="EMBL" id="QRMN01000005">
    <property type="protein sequence ID" value="RHJ79800.1"/>
    <property type="molecule type" value="Genomic_DNA"/>
</dbReference>
<comment type="caution">
    <text evidence="1">The sequence shown here is derived from an EMBL/GenBank/DDBJ whole genome shotgun (WGS) entry which is preliminary data.</text>
</comment>
<protein>
    <submittedName>
        <fullName evidence="1">Uncharacterized protein</fullName>
    </submittedName>
</protein>
<evidence type="ECO:0000313" key="2">
    <source>
        <dbReference type="Proteomes" id="UP000283958"/>
    </source>
</evidence>